<evidence type="ECO:0000313" key="7">
    <source>
        <dbReference type="Proteomes" id="UP000199101"/>
    </source>
</evidence>
<reference evidence="7" key="1">
    <citation type="submission" date="2016-08" db="EMBL/GenBank/DDBJ databases">
        <authorList>
            <person name="Varghese N."/>
            <person name="Submissions Spin"/>
        </authorList>
    </citation>
    <scope>NUCLEOTIDE SEQUENCE [LARGE SCALE GENOMIC DNA]</scope>
    <source>
        <strain evidence="7">HAMBI 2975</strain>
    </source>
</reference>
<evidence type="ECO:0000256" key="3">
    <source>
        <dbReference type="ARBA" id="ARBA00023002"/>
    </source>
</evidence>
<organism evidence="6 7">
    <name type="scientific">Rhizobium multihospitium</name>
    <dbReference type="NCBI Taxonomy" id="410764"/>
    <lineage>
        <taxon>Bacteria</taxon>
        <taxon>Pseudomonadati</taxon>
        <taxon>Pseudomonadota</taxon>
        <taxon>Alphaproteobacteria</taxon>
        <taxon>Hyphomicrobiales</taxon>
        <taxon>Rhizobiaceae</taxon>
        <taxon>Rhizobium/Agrobacterium group</taxon>
        <taxon>Rhizobium</taxon>
    </lineage>
</organism>
<proteinExistence type="predicted"/>
<dbReference type="GO" id="GO:0016705">
    <property type="term" value="F:oxidoreductase activity, acting on paired donors, with incorporation or reduction of molecular oxygen"/>
    <property type="evidence" value="ECO:0007669"/>
    <property type="project" value="InterPro"/>
</dbReference>
<evidence type="ECO:0000256" key="1">
    <source>
        <dbReference type="ARBA" id="ARBA00022630"/>
    </source>
</evidence>
<feature type="domain" description="Luciferase-like" evidence="5">
    <location>
        <begin position="42"/>
        <end position="202"/>
    </location>
</feature>
<dbReference type="Pfam" id="PF00296">
    <property type="entry name" value="Bac_luciferase"/>
    <property type="match status" value="1"/>
</dbReference>
<evidence type="ECO:0000313" key="6">
    <source>
        <dbReference type="EMBL" id="SCB46806.1"/>
    </source>
</evidence>
<dbReference type="AlphaFoldDB" id="A0A1C3X3U2"/>
<keyword evidence="1" id="KW-0285">Flavoprotein</keyword>
<keyword evidence="2" id="KW-0288">FMN</keyword>
<dbReference type="STRING" id="410764.GA0061103_0011"/>
<keyword evidence="4" id="KW-0503">Monooxygenase</keyword>
<dbReference type="GO" id="GO:0004497">
    <property type="term" value="F:monooxygenase activity"/>
    <property type="evidence" value="ECO:0007669"/>
    <property type="project" value="UniProtKB-KW"/>
</dbReference>
<dbReference type="SUPFAM" id="SSF51679">
    <property type="entry name" value="Bacterial luciferase-like"/>
    <property type="match status" value="1"/>
</dbReference>
<dbReference type="PANTHER" id="PTHR30011">
    <property type="entry name" value="ALKANESULFONATE MONOOXYGENASE-RELATED"/>
    <property type="match status" value="1"/>
</dbReference>
<evidence type="ECO:0000256" key="2">
    <source>
        <dbReference type="ARBA" id="ARBA00022643"/>
    </source>
</evidence>
<dbReference type="InterPro" id="IPR051260">
    <property type="entry name" value="Diverse_substr_monoxygenases"/>
</dbReference>
<keyword evidence="3" id="KW-0560">Oxidoreductase</keyword>
<gene>
    <name evidence="6" type="ORF">GA0061103_0011</name>
</gene>
<dbReference type="InterPro" id="IPR036661">
    <property type="entry name" value="Luciferase-like_sf"/>
</dbReference>
<protein>
    <submittedName>
        <fullName evidence="6">Luciferase-type oxidoreductase, BA3436 family</fullName>
    </submittedName>
</protein>
<dbReference type="InterPro" id="IPR011251">
    <property type="entry name" value="Luciferase-like_dom"/>
</dbReference>
<evidence type="ECO:0000259" key="5">
    <source>
        <dbReference type="Pfam" id="PF00296"/>
    </source>
</evidence>
<evidence type="ECO:0000256" key="4">
    <source>
        <dbReference type="ARBA" id="ARBA00023033"/>
    </source>
</evidence>
<sequence>MRALLFWRPALKPVSSPNHFRSCPASKRSISAVAHVSSIRSGGQVFEPLVYIATLAAATKTIALGTAGIVLPLREPMILAKQVTSLDQLSDGRMILGLSSGDRPAEYPLFGIDFDSRGERFRDAYEVYRKVSQQSFPTFKSNRFGESSGHLDLLPKPPFGKTPTIAIGRAQQSIDWIAANMDGLIGASPASEHLKQFAEDWHDLVRSTCGENAFKPVGIGGFLDLVDDKDHPFQKIRGGIRIGSRALAEFLHSGRAAGINHAALNPKVSRRPYLEVMEDLADNVLSRLLSPV</sequence>
<dbReference type="Gene3D" id="3.20.20.30">
    <property type="entry name" value="Luciferase-like domain"/>
    <property type="match status" value="1"/>
</dbReference>
<dbReference type="Proteomes" id="UP000199101">
    <property type="component" value="Unassembled WGS sequence"/>
</dbReference>
<dbReference type="EMBL" id="FMAG01000010">
    <property type="protein sequence ID" value="SCB46806.1"/>
    <property type="molecule type" value="Genomic_DNA"/>
</dbReference>
<name>A0A1C3X3U2_9HYPH</name>
<keyword evidence="7" id="KW-1185">Reference proteome</keyword>
<dbReference type="PANTHER" id="PTHR30011:SF16">
    <property type="entry name" value="C2H2 FINGER DOMAIN TRANSCRIPTION FACTOR (EUROFUNG)-RELATED"/>
    <property type="match status" value="1"/>
</dbReference>
<accession>A0A1C3X3U2</accession>